<reference evidence="1" key="1">
    <citation type="journal article" date="2017" name="Nature">
        <title>The sunflower genome provides insights into oil metabolism, flowering and Asterid evolution.</title>
        <authorList>
            <person name="Badouin H."/>
            <person name="Gouzy J."/>
            <person name="Grassa C.J."/>
            <person name="Murat F."/>
            <person name="Staton S.E."/>
            <person name="Cottret L."/>
            <person name="Lelandais-Briere C."/>
            <person name="Owens G.L."/>
            <person name="Carrere S."/>
            <person name="Mayjonade B."/>
            <person name="Legrand L."/>
            <person name="Gill N."/>
            <person name="Kane N.C."/>
            <person name="Bowers J.E."/>
            <person name="Hubner S."/>
            <person name="Bellec A."/>
            <person name="Berard A."/>
            <person name="Berges H."/>
            <person name="Blanchet N."/>
            <person name="Boniface M.C."/>
            <person name="Brunel D."/>
            <person name="Catrice O."/>
            <person name="Chaidir N."/>
            <person name="Claudel C."/>
            <person name="Donnadieu C."/>
            <person name="Faraut T."/>
            <person name="Fievet G."/>
            <person name="Helmstetter N."/>
            <person name="King M."/>
            <person name="Knapp S.J."/>
            <person name="Lai Z."/>
            <person name="Le Paslier M.C."/>
            <person name="Lippi Y."/>
            <person name="Lorenzon L."/>
            <person name="Mandel J.R."/>
            <person name="Marage G."/>
            <person name="Marchand G."/>
            <person name="Marquand E."/>
            <person name="Bret-Mestries E."/>
            <person name="Morien E."/>
            <person name="Nambeesan S."/>
            <person name="Nguyen T."/>
            <person name="Pegot-Espagnet P."/>
            <person name="Pouilly N."/>
            <person name="Raftis F."/>
            <person name="Sallet E."/>
            <person name="Schiex T."/>
            <person name="Thomas J."/>
            <person name="Vandecasteele C."/>
            <person name="Vares D."/>
            <person name="Vear F."/>
            <person name="Vautrin S."/>
            <person name="Crespi M."/>
            <person name="Mangin B."/>
            <person name="Burke J.M."/>
            <person name="Salse J."/>
            <person name="Munos S."/>
            <person name="Vincourt P."/>
            <person name="Rieseberg L.H."/>
            <person name="Langlade N.B."/>
        </authorList>
    </citation>
    <scope>NUCLEOTIDE SEQUENCE</scope>
    <source>
        <tissue evidence="1">Leaves</tissue>
    </source>
</reference>
<keyword evidence="2" id="KW-1185">Reference proteome</keyword>
<evidence type="ECO:0000313" key="1">
    <source>
        <dbReference type="EMBL" id="KAF5813395.1"/>
    </source>
</evidence>
<organism evidence="1 2">
    <name type="scientific">Helianthus annuus</name>
    <name type="common">Common sunflower</name>
    <dbReference type="NCBI Taxonomy" id="4232"/>
    <lineage>
        <taxon>Eukaryota</taxon>
        <taxon>Viridiplantae</taxon>
        <taxon>Streptophyta</taxon>
        <taxon>Embryophyta</taxon>
        <taxon>Tracheophyta</taxon>
        <taxon>Spermatophyta</taxon>
        <taxon>Magnoliopsida</taxon>
        <taxon>eudicotyledons</taxon>
        <taxon>Gunneridae</taxon>
        <taxon>Pentapetalae</taxon>
        <taxon>asterids</taxon>
        <taxon>campanulids</taxon>
        <taxon>Asterales</taxon>
        <taxon>Asteraceae</taxon>
        <taxon>Asteroideae</taxon>
        <taxon>Heliantheae alliance</taxon>
        <taxon>Heliantheae</taxon>
        <taxon>Helianthus</taxon>
    </lineage>
</organism>
<dbReference type="Proteomes" id="UP000215914">
    <property type="component" value="Unassembled WGS sequence"/>
</dbReference>
<proteinExistence type="predicted"/>
<dbReference type="AlphaFoldDB" id="A0A9K3NVC2"/>
<reference evidence="1" key="2">
    <citation type="submission" date="2020-06" db="EMBL/GenBank/DDBJ databases">
        <title>Helianthus annuus Genome sequencing and assembly Release 2.</title>
        <authorList>
            <person name="Gouzy J."/>
            <person name="Langlade N."/>
            <person name="Munos S."/>
        </authorList>
    </citation>
    <scope>NUCLEOTIDE SEQUENCE</scope>
    <source>
        <tissue evidence="1">Leaves</tissue>
    </source>
</reference>
<dbReference type="Gramene" id="mRNA:HanXRQr2_Chr03g0097811">
    <property type="protein sequence ID" value="CDS:HanXRQr2_Chr03g0097811.1"/>
    <property type="gene ID" value="HanXRQr2_Chr03g0097811"/>
</dbReference>
<sequence>MIKNAFPVSEMLFIILYPVNFSKATYKKDREKTINLYANINHVYMELIST</sequence>
<protein>
    <submittedName>
        <fullName evidence="1">Uncharacterized protein</fullName>
    </submittedName>
</protein>
<gene>
    <name evidence="1" type="ORF">HanXRQr2_Chr03g0097811</name>
</gene>
<accession>A0A9K3NVC2</accession>
<dbReference type="EMBL" id="MNCJ02000318">
    <property type="protein sequence ID" value="KAF5813395.1"/>
    <property type="molecule type" value="Genomic_DNA"/>
</dbReference>
<comment type="caution">
    <text evidence="1">The sequence shown here is derived from an EMBL/GenBank/DDBJ whole genome shotgun (WGS) entry which is preliminary data.</text>
</comment>
<name>A0A9K3NVC2_HELAN</name>
<evidence type="ECO:0000313" key="2">
    <source>
        <dbReference type="Proteomes" id="UP000215914"/>
    </source>
</evidence>